<accession>A0A8S9XEN9</accession>
<evidence type="ECO:0000313" key="1">
    <source>
        <dbReference type="EMBL" id="KAF6206748.1"/>
    </source>
</evidence>
<keyword evidence="2" id="KW-1185">Reference proteome</keyword>
<dbReference type="Proteomes" id="UP000466442">
    <property type="component" value="Unassembled WGS sequence"/>
</dbReference>
<dbReference type="EMBL" id="WIXP02000008">
    <property type="protein sequence ID" value="KAF6206748.1"/>
    <property type="molecule type" value="Genomic_DNA"/>
</dbReference>
<gene>
    <name evidence="1" type="ORF">GE061_017984</name>
</gene>
<sequence length="92" mass="9340">VVSSSGTTRAIPSVTIDASGRTTANIAGTIKGGTPSQQAILTQVSAVLQQGQPITVRQPVRIQAASAPLVAVAVSQAQTLLTLPPQDNNPQQ</sequence>
<organism evidence="1 2">
    <name type="scientific">Apolygus lucorum</name>
    <name type="common">Small green plant bug</name>
    <name type="synonym">Lygocoris lucorum</name>
    <dbReference type="NCBI Taxonomy" id="248454"/>
    <lineage>
        <taxon>Eukaryota</taxon>
        <taxon>Metazoa</taxon>
        <taxon>Ecdysozoa</taxon>
        <taxon>Arthropoda</taxon>
        <taxon>Hexapoda</taxon>
        <taxon>Insecta</taxon>
        <taxon>Pterygota</taxon>
        <taxon>Neoptera</taxon>
        <taxon>Paraneoptera</taxon>
        <taxon>Hemiptera</taxon>
        <taxon>Heteroptera</taxon>
        <taxon>Panheteroptera</taxon>
        <taxon>Cimicomorpha</taxon>
        <taxon>Miridae</taxon>
        <taxon>Mirini</taxon>
        <taxon>Apolygus</taxon>
    </lineage>
</organism>
<dbReference type="AlphaFoldDB" id="A0A8S9XEN9"/>
<comment type="caution">
    <text evidence="1">The sequence shown here is derived from an EMBL/GenBank/DDBJ whole genome shotgun (WGS) entry which is preliminary data.</text>
</comment>
<reference evidence="1" key="1">
    <citation type="journal article" date="2021" name="Mol. Ecol. Resour.">
        <title>Apolygus lucorum genome provides insights into omnivorousness and mesophyll feeding.</title>
        <authorList>
            <person name="Liu Y."/>
            <person name="Liu H."/>
            <person name="Wang H."/>
            <person name="Huang T."/>
            <person name="Liu B."/>
            <person name="Yang B."/>
            <person name="Yin L."/>
            <person name="Li B."/>
            <person name="Zhang Y."/>
            <person name="Zhang S."/>
            <person name="Jiang F."/>
            <person name="Zhang X."/>
            <person name="Ren Y."/>
            <person name="Wang B."/>
            <person name="Wang S."/>
            <person name="Lu Y."/>
            <person name="Wu K."/>
            <person name="Fan W."/>
            <person name="Wang G."/>
        </authorList>
    </citation>
    <scope>NUCLEOTIDE SEQUENCE</scope>
    <source>
        <strain evidence="1">12Hb</strain>
    </source>
</reference>
<evidence type="ECO:0000313" key="2">
    <source>
        <dbReference type="Proteomes" id="UP000466442"/>
    </source>
</evidence>
<proteinExistence type="predicted"/>
<protein>
    <submittedName>
        <fullName evidence="1">Uncharacterized protein</fullName>
    </submittedName>
</protein>
<name>A0A8S9XEN9_APOLU</name>
<dbReference type="OrthoDB" id="10646998at2759"/>
<feature type="non-terminal residue" evidence="1">
    <location>
        <position position="1"/>
    </location>
</feature>